<evidence type="ECO:0000313" key="1">
    <source>
        <dbReference type="EMBL" id="EZA56598.1"/>
    </source>
</evidence>
<keyword evidence="2" id="KW-1185">Reference proteome</keyword>
<organism evidence="1 2">
    <name type="scientific">Ooceraea biroi</name>
    <name type="common">Clonal raider ant</name>
    <name type="synonym">Cerapachys biroi</name>
    <dbReference type="NCBI Taxonomy" id="2015173"/>
    <lineage>
        <taxon>Eukaryota</taxon>
        <taxon>Metazoa</taxon>
        <taxon>Ecdysozoa</taxon>
        <taxon>Arthropoda</taxon>
        <taxon>Hexapoda</taxon>
        <taxon>Insecta</taxon>
        <taxon>Pterygota</taxon>
        <taxon>Neoptera</taxon>
        <taxon>Endopterygota</taxon>
        <taxon>Hymenoptera</taxon>
        <taxon>Apocrita</taxon>
        <taxon>Aculeata</taxon>
        <taxon>Formicoidea</taxon>
        <taxon>Formicidae</taxon>
        <taxon>Dorylinae</taxon>
        <taxon>Ooceraea</taxon>
    </lineage>
</organism>
<gene>
    <name evidence="1" type="ORF">X777_03276</name>
</gene>
<proteinExistence type="predicted"/>
<dbReference type="AlphaFoldDB" id="A0A026WKY0"/>
<name>A0A026WKY0_OOCBI</name>
<protein>
    <submittedName>
        <fullName evidence="1">Uncharacterized protein</fullName>
    </submittedName>
</protein>
<dbReference type="EMBL" id="KK107161">
    <property type="protein sequence ID" value="EZA56598.1"/>
    <property type="molecule type" value="Genomic_DNA"/>
</dbReference>
<reference evidence="1 2" key="1">
    <citation type="journal article" date="2014" name="Curr. Biol.">
        <title>The genome of the clonal raider ant Cerapachys biroi.</title>
        <authorList>
            <person name="Oxley P.R."/>
            <person name="Ji L."/>
            <person name="Fetter-Pruneda I."/>
            <person name="McKenzie S.K."/>
            <person name="Li C."/>
            <person name="Hu H."/>
            <person name="Zhang G."/>
            <person name="Kronauer D.J."/>
        </authorList>
    </citation>
    <scope>NUCLEOTIDE SEQUENCE [LARGE SCALE GENOMIC DNA]</scope>
</reference>
<sequence>MAKVKAEVLRYFCEEMLQAYPSRRKAFLSYKTPLLSLELVEVPFLWNGS</sequence>
<accession>A0A026WKY0</accession>
<evidence type="ECO:0000313" key="2">
    <source>
        <dbReference type="Proteomes" id="UP000053097"/>
    </source>
</evidence>
<dbReference type="Proteomes" id="UP000053097">
    <property type="component" value="Unassembled WGS sequence"/>
</dbReference>